<dbReference type="Ensembl" id="ENSMMUT00000101172.1">
    <property type="protein sequence ID" value="ENSMMUP00000063957.1"/>
    <property type="gene ID" value="ENSMMUG00000056009.1"/>
</dbReference>
<feature type="compositionally biased region" description="Gly residues" evidence="1">
    <location>
        <begin position="19"/>
        <end position="30"/>
    </location>
</feature>
<reference evidence="2" key="4">
    <citation type="submission" date="2025-05" db="UniProtKB">
        <authorList>
            <consortium name="Ensembl"/>
        </authorList>
    </citation>
    <scope>IDENTIFICATION</scope>
    <source>
        <strain evidence="2">17573</strain>
    </source>
</reference>
<dbReference type="Bgee" id="ENSMMUG00000056009">
    <property type="expression patterns" value="Expressed in olfactory segment of nasal mucosa and 3 other cell types or tissues"/>
</dbReference>
<proteinExistence type="predicted"/>
<evidence type="ECO:0000256" key="1">
    <source>
        <dbReference type="SAM" id="MobiDB-lite"/>
    </source>
</evidence>
<dbReference type="PRINTS" id="PR02045">
    <property type="entry name" value="F138DOMAIN"/>
</dbReference>
<keyword evidence="3" id="KW-1185">Reference proteome</keyword>
<reference evidence="3" key="1">
    <citation type="journal article" date="2007" name="Science">
        <title>Evolutionary and biomedical insights from the rhesus macaque genome.</title>
        <authorList>
            <person name="Gibbs R.A."/>
            <person name="Rogers J."/>
            <person name="Katze M.G."/>
            <person name="Bumgarner R."/>
            <person name="Weinstock G.M."/>
            <person name="Mardis E.R."/>
            <person name="Remington K.A."/>
            <person name="Strausberg R.L."/>
            <person name="Venter J.C."/>
            <person name="Wilson R.K."/>
            <person name="Batzer M.A."/>
            <person name="Bustamante C.D."/>
            <person name="Eichler E.E."/>
            <person name="Hahn M.W."/>
            <person name="Hardison R.C."/>
            <person name="Makova K.D."/>
            <person name="Miller W."/>
            <person name="Milosavljevic A."/>
            <person name="Palermo R.E."/>
            <person name="Siepel A."/>
            <person name="Sikela J.M."/>
            <person name="Attaway T."/>
            <person name="Bell S."/>
            <person name="Bernard K.E."/>
            <person name="Buhay C.J."/>
            <person name="Chandrabose M.N."/>
            <person name="Dao M."/>
            <person name="Davis C."/>
            <person name="Delehaunty K.D."/>
            <person name="Ding Y."/>
            <person name="Dinh H.H."/>
            <person name="Dugan-Rocha S."/>
            <person name="Fulton L.A."/>
            <person name="Gabisi R.A."/>
            <person name="Garner T.T."/>
            <person name="Godfrey J."/>
            <person name="Hawes A.C."/>
            <person name="Hernandez J."/>
            <person name="Hines S."/>
            <person name="Holder M."/>
            <person name="Hume J."/>
            <person name="Jhangiani S.N."/>
            <person name="Joshi V."/>
            <person name="Khan Z.M."/>
            <person name="Kirkness E.F."/>
            <person name="Cree A."/>
            <person name="Fowler R.G."/>
            <person name="Lee S."/>
            <person name="Lewis L.R."/>
            <person name="Li Z."/>
            <person name="Liu Y.-S."/>
            <person name="Moore S.M."/>
            <person name="Muzny D."/>
            <person name="Nazareth L.V."/>
            <person name="Ngo D.N."/>
            <person name="Okwuonu G.O."/>
            <person name="Pai G."/>
            <person name="Parker D."/>
            <person name="Paul H.A."/>
            <person name="Pfannkoch C."/>
            <person name="Pohl C.S."/>
            <person name="Rogers Y.-H.C."/>
            <person name="Ruiz S.J."/>
            <person name="Sabo A."/>
            <person name="Santibanez J."/>
            <person name="Schneider B.W."/>
            <person name="Smith S.M."/>
            <person name="Sodergren E."/>
            <person name="Svatek A.F."/>
            <person name="Utterback T.R."/>
            <person name="Vattathil S."/>
            <person name="Warren W."/>
            <person name="White C.S."/>
            <person name="Chinwalla A.T."/>
            <person name="Feng Y."/>
            <person name="Halpern A.L."/>
            <person name="Hillier L.W."/>
            <person name="Huang X."/>
            <person name="Minx P."/>
            <person name="Nelson J.O."/>
            <person name="Pepin K.H."/>
            <person name="Qin X."/>
            <person name="Sutton G.G."/>
            <person name="Venter E."/>
            <person name="Walenz B.P."/>
            <person name="Wallis J.W."/>
            <person name="Worley K.C."/>
            <person name="Yang S.-P."/>
            <person name="Jones S.M."/>
            <person name="Marra M.A."/>
            <person name="Rocchi M."/>
            <person name="Schein J.E."/>
            <person name="Baertsch R."/>
            <person name="Clarke L."/>
            <person name="Csuros M."/>
            <person name="Glasscock J."/>
            <person name="Harris R.A."/>
            <person name="Havlak P."/>
            <person name="Jackson A.R."/>
            <person name="Jiang H."/>
            <person name="Liu Y."/>
            <person name="Messina D.N."/>
            <person name="Shen Y."/>
            <person name="Song H.X.-Z."/>
            <person name="Wylie T."/>
            <person name="Zhang L."/>
            <person name="Birney E."/>
            <person name="Han K."/>
            <person name="Konkel M.K."/>
            <person name="Lee J."/>
            <person name="Smit A.F.A."/>
            <person name="Ullmer B."/>
            <person name="Wang H."/>
            <person name="Xing J."/>
            <person name="Burhans R."/>
            <person name="Cheng Z."/>
            <person name="Karro J.E."/>
            <person name="Ma J."/>
            <person name="Raney B."/>
            <person name="She X."/>
            <person name="Cox M.J."/>
            <person name="Demuth J.P."/>
            <person name="Dumas L.J."/>
            <person name="Han S.-G."/>
            <person name="Hopkins J."/>
            <person name="Karimpour-Fard A."/>
            <person name="Kim Y.H."/>
            <person name="Pollack J.R."/>
            <person name="Vinar T."/>
            <person name="Addo-Quaye C."/>
            <person name="Degenhardt J."/>
            <person name="Denby A."/>
            <person name="Hubisz M.J."/>
            <person name="Indap A."/>
            <person name="Kosiol C."/>
            <person name="Lahn B.T."/>
            <person name="Lawson H.A."/>
            <person name="Marklein A."/>
            <person name="Nielsen R."/>
            <person name="Vallender E.J."/>
            <person name="Clark A.G."/>
            <person name="Ferguson B."/>
            <person name="Hernandez R.D."/>
            <person name="Hirani K."/>
            <person name="Kehrer-Sawatzki H."/>
            <person name="Kolb J."/>
            <person name="Patil S."/>
            <person name="Pu L.-L."/>
            <person name="Ren Y."/>
            <person name="Smith D.G."/>
            <person name="Wheeler D.A."/>
            <person name="Schenck I."/>
            <person name="Ball E.V."/>
            <person name="Chen R."/>
            <person name="Cooper D.N."/>
            <person name="Giardine B."/>
            <person name="Hsu F."/>
            <person name="Kent W.J."/>
            <person name="Lesk A."/>
            <person name="Nelson D.L."/>
            <person name="O'brien W.E."/>
            <person name="Pruefer K."/>
            <person name="Stenson P.D."/>
            <person name="Wallace J.C."/>
            <person name="Ke H."/>
            <person name="Liu X.-M."/>
            <person name="Wang P."/>
            <person name="Xiang A.P."/>
            <person name="Yang F."/>
            <person name="Barber G.P."/>
            <person name="Haussler D."/>
            <person name="Karolchik D."/>
            <person name="Kern A.D."/>
            <person name="Kuhn R.M."/>
            <person name="Smith K.E."/>
            <person name="Zwieg A.S."/>
        </authorList>
    </citation>
    <scope>NUCLEOTIDE SEQUENCE [LARGE SCALE GENOMIC DNA]</scope>
    <source>
        <strain evidence="3">17573</strain>
    </source>
</reference>
<dbReference type="Proteomes" id="UP000006718">
    <property type="component" value="Chromosome 15"/>
</dbReference>
<dbReference type="VEuPathDB" id="HostDB:ENSMMUG00000056009"/>
<sequence>MPFAQPGPGKTSSGKSPGRRGGLWPGGEQGPGLLNKHPGTLQSENRAAAGQPLPSPFGCCSPDPVQGVWASLFCLNSFIEIRSWSLINGGLGHQPHTKWKILLCMYIIRSQTPDLKNIHIFFRRSLALLPRLECSGAISAHCNPRLPVSRDSPASASQVAGVTGTCHHAQLIFVFLVEMRFHHVGQAGLKHLTSGDPPALASQSAGVSIFIF</sequence>
<evidence type="ECO:0000313" key="3">
    <source>
        <dbReference type="Proteomes" id="UP000006718"/>
    </source>
</evidence>
<protein>
    <submittedName>
        <fullName evidence="2">Uncharacterized protein</fullName>
    </submittedName>
</protein>
<dbReference type="PANTHER" id="PTHR12138">
    <property type="entry name" value="PRIMATE-EXPANDED PROTEIN FAMILY"/>
    <property type="match status" value="1"/>
</dbReference>
<dbReference type="PANTHER" id="PTHR12138:SF135">
    <property type="entry name" value="SAM DOMAIN-CONTAINING PROTEIN"/>
    <property type="match status" value="1"/>
</dbReference>
<feature type="compositionally biased region" description="Low complexity" evidence="1">
    <location>
        <begin position="1"/>
        <end position="16"/>
    </location>
</feature>
<name>A0A5F7ZEE5_MACMU</name>
<dbReference type="GeneTree" id="ENSGT01120000271815"/>
<dbReference type="Ensembl" id="ENSMMUT00000109098.1">
    <property type="protein sequence ID" value="ENSMMUP00000067098.1"/>
    <property type="gene ID" value="ENSMMUG00000056009.1"/>
</dbReference>
<organism evidence="2 3">
    <name type="scientific">Macaca mulatta</name>
    <name type="common">Rhesus macaque</name>
    <dbReference type="NCBI Taxonomy" id="9544"/>
    <lineage>
        <taxon>Eukaryota</taxon>
        <taxon>Metazoa</taxon>
        <taxon>Chordata</taxon>
        <taxon>Craniata</taxon>
        <taxon>Vertebrata</taxon>
        <taxon>Euteleostomi</taxon>
        <taxon>Mammalia</taxon>
        <taxon>Eutheria</taxon>
        <taxon>Euarchontoglires</taxon>
        <taxon>Primates</taxon>
        <taxon>Haplorrhini</taxon>
        <taxon>Catarrhini</taxon>
        <taxon>Cercopithecidae</taxon>
        <taxon>Cercopithecinae</taxon>
        <taxon>Macaca</taxon>
    </lineage>
</organism>
<reference evidence="2" key="3">
    <citation type="submission" date="2019-01" db="EMBL/GenBank/DDBJ databases">
        <authorList>
            <person name="Graves T."/>
            <person name="Eichler E.E."/>
            <person name="Wilson R.K."/>
        </authorList>
    </citation>
    <scope>NUCLEOTIDE SEQUENCE [LARGE SCALE GENOMIC DNA]</scope>
    <source>
        <strain evidence="2">17573</strain>
    </source>
</reference>
<reference evidence="2" key="2">
    <citation type="submission" date="2018-06" db="EMBL/GenBank/DDBJ databases">
        <authorList>
            <person name="Dutcher S."/>
            <person name="Fulton R."/>
            <person name="Lindsay T."/>
        </authorList>
    </citation>
    <scope>NUCLEOTIDE SEQUENCE [LARGE SCALE GENOMIC DNA]</scope>
    <source>
        <strain evidence="2">17573</strain>
    </source>
</reference>
<dbReference type="AlphaFoldDB" id="A0A5F7ZEE5"/>
<feature type="region of interest" description="Disordered" evidence="1">
    <location>
        <begin position="1"/>
        <end position="40"/>
    </location>
</feature>
<accession>A0A5F7ZEE5</accession>
<evidence type="ECO:0000313" key="2">
    <source>
        <dbReference type="Ensembl" id="ENSMMUP00000063957.1"/>
    </source>
</evidence>